<organism evidence="19 20">
    <name type="scientific">Rhododendron simsii</name>
    <name type="common">Sims's rhododendron</name>
    <dbReference type="NCBI Taxonomy" id="118357"/>
    <lineage>
        <taxon>Eukaryota</taxon>
        <taxon>Viridiplantae</taxon>
        <taxon>Streptophyta</taxon>
        <taxon>Embryophyta</taxon>
        <taxon>Tracheophyta</taxon>
        <taxon>Spermatophyta</taxon>
        <taxon>Magnoliopsida</taxon>
        <taxon>eudicotyledons</taxon>
        <taxon>Gunneridae</taxon>
        <taxon>Pentapetalae</taxon>
        <taxon>asterids</taxon>
        <taxon>Ericales</taxon>
        <taxon>Ericaceae</taxon>
        <taxon>Ericoideae</taxon>
        <taxon>Rhodoreae</taxon>
        <taxon>Rhododendron</taxon>
    </lineage>
</organism>
<dbReference type="SUPFAM" id="SSF53720">
    <property type="entry name" value="ALDH-like"/>
    <property type="match status" value="1"/>
</dbReference>
<dbReference type="Gene3D" id="3.40.309.10">
    <property type="entry name" value="Aldehyde Dehydrogenase, Chain A, domain 2"/>
    <property type="match status" value="2"/>
</dbReference>
<dbReference type="PRINTS" id="PR00474">
    <property type="entry name" value="GLU5KINASE"/>
</dbReference>
<dbReference type="HAMAP" id="MF_00412">
    <property type="entry name" value="ProA"/>
    <property type="match status" value="1"/>
</dbReference>
<proteinExistence type="inferred from homology"/>
<dbReference type="EMBL" id="WJXA01000009">
    <property type="protein sequence ID" value="KAF7131961.1"/>
    <property type="molecule type" value="Genomic_DNA"/>
</dbReference>
<dbReference type="GO" id="GO:0005737">
    <property type="term" value="C:cytoplasm"/>
    <property type="evidence" value="ECO:0007669"/>
    <property type="project" value="UniProtKB-UniRule"/>
</dbReference>
<dbReference type="InterPro" id="IPR036393">
    <property type="entry name" value="AceGlu_kinase-like_sf"/>
</dbReference>
<dbReference type="NCBIfam" id="NF001221">
    <property type="entry name" value="PRK00197.1"/>
    <property type="match status" value="1"/>
</dbReference>
<evidence type="ECO:0000256" key="15">
    <source>
        <dbReference type="ARBA" id="ARBA00049024"/>
    </source>
</evidence>
<keyword evidence="14" id="KW-0511">Multifunctional enzyme</keyword>
<dbReference type="InterPro" id="IPR016162">
    <property type="entry name" value="Ald_DH_N"/>
</dbReference>
<comment type="pathway">
    <text evidence="3 17">Amino-acid biosynthesis; L-proline biosynthesis; L-glutamate 5-semialdehyde from L-glutamate: step 1/2.</text>
</comment>
<dbReference type="HAMAP" id="MF_00456">
    <property type="entry name" value="ProB"/>
    <property type="match status" value="1"/>
</dbReference>
<comment type="similarity">
    <text evidence="5 17">In the N-terminal section; belongs to the glutamate 5-kinase family.</text>
</comment>
<dbReference type="InterPro" id="IPR001048">
    <property type="entry name" value="Asp/Glu/Uridylate_kinase"/>
</dbReference>
<comment type="similarity">
    <text evidence="4 17">In the C-terminal section; belongs to the gamma-glutamyl phosphate reductase family.</text>
</comment>
<dbReference type="PROSITE" id="PS00902">
    <property type="entry name" value="GLUTAMATE_5_KINASE"/>
    <property type="match status" value="1"/>
</dbReference>
<evidence type="ECO:0000256" key="14">
    <source>
        <dbReference type="ARBA" id="ARBA00023268"/>
    </source>
</evidence>
<accession>A0A834GHD6</accession>
<evidence type="ECO:0000256" key="13">
    <source>
        <dbReference type="ARBA" id="ARBA00023002"/>
    </source>
</evidence>
<dbReference type="EC" id="2.7.2.11" evidence="17"/>
<protein>
    <recommendedName>
        <fullName evidence="17">Delta-1-pyrroline-5-carboxylate synthase</fullName>
    </recommendedName>
    <domain>
        <recommendedName>
            <fullName evidence="17">Glutamate 5-kinase</fullName>
            <shortName evidence="17">GK</shortName>
            <ecNumber evidence="17">2.7.2.11</ecNumber>
        </recommendedName>
        <alternativeName>
            <fullName evidence="17">Gamma-glutamyl kinase</fullName>
        </alternativeName>
    </domain>
    <domain>
        <recommendedName>
            <fullName evidence="17">Gamma-glutamyl phosphate reductase</fullName>
            <shortName evidence="17">GPR</shortName>
            <ecNumber evidence="17">1.2.1.41</ecNumber>
        </recommendedName>
        <alternativeName>
            <fullName evidence="17">Glutamate-5-semialdehyde dehydrogenase</fullName>
        </alternativeName>
        <alternativeName>
            <fullName evidence="17">Glutamyl-gamma-semialdehyde dehydrogenase</fullName>
        </alternativeName>
    </domain>
</protein>
<keyword evidence="8 17" id="KW-0808">Transferase</keyword>
<dbReference type="Proteomes" id="UP000626092">
    <property type="component" value="Unassembled WGS sequence"/>
</dbReference>
<dbReference type="EC" id="1.2.1.41" evidence="17"/>
<comment type="catalytic activity">
    <reaction evidence="15 17">
        <text>L-glutamate 5-semialdehyde + phosphate + NADP(+) = L-glutamyl 5-phosphate + NADPH + H(+)</text>
        <dbReference type="Rhea" id="RHEA:19541"/>
        <dbReference type="ChEBI" id="CHEBI:15378"/>
        <dbReference type="ChEBI" id="CHEBI:43474"/>
        <dbReference type="ChEBI" id="CHEBI:57783"/>
        <dbReference type="ChEBI" id="CHEBI:58066"/>
        <dbReference type="ChEBI" id="CHEBI:58274"/>
        <dbReference type="ChEBI" id="CHEBI:58349"/>
        <dbReference type="EC" id="1.2.1.41"/>
    </reaction>
</comment>
<dbReference type="InterPro" id="IPR005766">
    <property type="entry name" value="P5_carboxy_syn"/>
</dbReference>
<keyword evidence="20" id="KW-1185">Reference proteome</keyword>
<dbReference type="AlphaFoldDB" id="A0A834GHD6"/>
<keyword evidence="10 17" id="KW-0418">Kinase</keyword>
<dbReference type="Pfam" id="PF00696">
    <property type="entry name" value="AA_kinase"/>
    <property type="match status" value="1"/>
</dbReference>
<dbReference type="GO" id="GO:0004350">
    <property type="term" value="F:glutamate-5-semialdehyde dehydrogenase activity"/>
    <property type="evidence" value="ECO:0007669"/>
    <property type="project" value="UniProtKB-UniRule"/>
</dbReference>
<evidence type="ECO:0000256" key="6">
    <source>
        <dbReference type="ARBA" id="ARBA00022605"/>
    </source>
</evidence>
<keyword evidence="6 17" id="KW-0028">Amino-acid biosynthesis</keyword>
<dbReference type="GO" id="GO:0005524">
    <property type="term" value="F:ATP binding"/>
    <property type="evidence" value="ECO:0007669"/>
    <property type="project" value="UniProtKB-UniRule"/>
</dbReference>
<comment type="catalytic activity">
    <reaction evidence="16 17">
        <text>L-glutamate + ATP = L-glutamyl 5-phosphate + ADP</text>
        <dbReference type="Rhea" id="RHEA:14877"/>
        <dbReference type="ChEBI" id="CHEBI:29985"/>
        <dbReference type="ChEBI" id="CHEBI:30616"/>
        <dbReference type="ChEBI" id="CHEBI:58274"/>
        <dbReference type="ChEBI" id="CHEBI:456216"/>
        <dbReference type="EC" id="2.7.2.11"/>
    </reaction>
</comment>
<dbReference type="PANTHER" id="PTHR11063:SF8">
    <property type="entry name" value="DELTA-1-PYRROLINE-5-CARBOXYLATE SYNTHASE"/>
    <property type="match status" value="1"/>
</dbReference>
<evidence type="ECO:0000256" key="2">
    <source>
        <dbReference type="ARBA" id="ARBA00004985"/>
    </source>
</evidence>
<evidence type="ECO:0000256" key="10">
    <source>
        <dbReference type="ARBA" id="ARBA00022777"/>
    </source>
</evidence>
<reference evidence="19" key="1">
    <citation type="submission" date="2019-11" db="EMBL/GenBank/DDBJ databases">
        <authorList>
            <person name="Liu Y."/>
            <person name="Hou J."/>
            <person name="Li T.-Q."/>
            <person name="Guan C.-H."/>
            <person name="Wu X."/>
            <person name="Wu H.-Z."/>
            <person name="Ling F."/>
            <person name="Zhang R."/>
            <person name="Shi X.-G."/>
            <person name="Ren J.-P."/>
            <person name="Chen E.-F."/>
            <person name="Sun J.-M."/>
        </authorList>
    </citation>
    <scope>NUCLEOTIDE SEQUENCE</scope>
    <source>
        <strain evidence="19">Adult_tree_wgs_1</strain>
        <tissue evidence="19">Leaves</tissue>
    </source>
</reference>
<dbReference type="PANTHER" id="PTHR11063">
    <property type="entry name" value="GLUTAMATE SEMIALDEHYDE DEHYDROGENASE"/>
    <property type="match status" value="1"/>
</dbReference>
<dbReference type="GO" id="GO:0055129">
    <property type="term" value="P:L-proline biosynthetic process"/>
    <property type="evidence" value="ECO:0007669"/>
    <property type="project" value="UniProtKB-UniPathway"/>
</dbReference>
<dbReference type="GO" id="GO:0004349">
    <property type="term" value="F:glutamate 5-kinase activity"/>
    <property type="evidence" value="ECO:0007669"/>
    <property type="project" value="UniProtKB-UniRule"/>
</dbReference>
<dbReference type="InterPro" id="IPR016161">
    <property type="entry name" value="Ald_DH/histidinol_DH"/>
</dbReference>
<keyword evidence="9 17" id="KW-0547">Nucleotide-binding</keyword>
<dbReference type="InterPro" id="IPR000965">
    <property type="entry name" value="GPR_dom"/>
</dbReference>
<evidence type="ECO:0000256" key="11">
    <source>
        <dbReference type="ARBA" id="ARBA00022840"/>
    </source>
</evidence>
<sequence length="764" mass="82898">MDAVDSTREFVKGVKRVIIKVGTAVVTRADGRLALGRLGALCEQIQELNSQGFEVILVTSGAVSVGRQRLRYRRLVNSSFADLQKPQVELDGKACAAVGQNGLMALYDTLFSQLDVTSAQLLVTDNDFRDSEFRKQLTDTVESLLDLKVVPIFNENDAVSTRRAPYEDSSGIFWDNDSLAALLALELKADLLVLLSDVEGLYSGPPSDPNSKLIHTYIKERYEGAITFGDKSRVGRGGMTAKVKAAVYASHAGIPVVITSGCATDNILRVLQGERIGTLFHRDAQKLAPLREVGAREMAVAARESSRRLQAMSPQDRRKILLDIADAMEANEKLITVENEADVAAAQQAGYEKALIARLALKPAKARFCYNKFFSVTLANSIRVLATMEEPIGQVLKRTEIADGLVLEKTSSPLGVLLVIFESRPDALVQIASLAIRSGNGLLLKGGKEAKRSNAILHKVITSAIPENVGERLIGLVTSREEIPDLLKLDDVIDLVIPRGSNKLVSQIKESTKIPVLGHADGVCHVYVDKSANMEMAKNIVLDSKTDYPAVCNAMVTEVLPLLSYVMSNKETLLVHKDLAQNGAIHELIVELQIKGVAIHGGPKASSLLNIPEARSFHHEYSALACTVEIVDDVYAAIDHIHRHGRHVDNSNFSNPSLCVWALTHMGNVAHTDSIITEDNEVAEIFLKQVDSAAVFHNASTRFSDGARFGLGAEVGVSTSRIHARGPVGVEGLLTTRWIARGSGQVVDGDKGVVYTHKDLTLHA</sequence>
<dbReference type="NCBIfam" id="TIGR01027">
    <property type="entry name" value="proB"/>
    <property type="match status" value="1"/>
</dbReference>
<keyword evidence="12 17" id="KW-0521">NADP</keyword>
<evidence type="ECO:0000256" key="3">
    <source>
        <dbReference type="ARBA" id="ARBA00005185"/>
    </source>
</evidence>
<evidence type="ECO:0000256" key="17">
    <source>
        <dbReference type="PIRNR" id="PIRNR036429"/>
    </source>
</evidence>
<dbReference type="PIRSF" id="PIRSF036429">
    <property type="entry name" value="P5C_syn"/>
    <property type="match status" value="1"/>
</dbReference>
<dbReference type="FunFam" id="3.40.1160.10:FF:000013">
    <property type="entry name" value="Delta-1-pyrroline-5-carboxylate synthase"/>
    <property type="match status" value="1"/>
</dbReference>
<dbReference type="OrthoDB" id="1934954at2759"/>
<evidence type="ECO:0000256" key="5">
    <source>
        <dbReference type="ARBA" id="ARBA00009302"/>
    </source>
</evidence>
<dbReference type="Gene3D" id="3.40.1160.10">
    <property type="entry name" value="Acetylglutamate kinase-like"/>
    <property type="match status" value="1"/>
</dbReference>
<dbReference type="InterPro" id="IPR019797">
    <property type="entry name" value="Glutamate_5-kinase_CS"/>
</dbReference>
<gene>
    <name evidence="19" type="ORF">RHSIM_Rhsim09G0168800</name>
</gene>
<dbReference type="SUPFAM" id="SSF53633">
    <property type="entry name" value="Carbamate kinase-like"/>
    <property type="match status" value="1"/>
</dbReference>
<dbReference type="Gene3D" id="3.40.605.10">
    <property type="entry name" value="Aldehyde Dehydrogenase, Chain A, domain 1"/>
    <property type="match status" value="2"/>
</dbReference>
<evidence type="ECO:0000256" key="1">
    <source>
        <dbReference type="ARBA" id="ARBA00003492"/>
    </source>
</evidence>
<dbReference type="InterPro" id="IPR005715">
    <property type="entry name" value="Glu_5kinase/COase_Synthase"/>
</dbReference>
<comment type="function">
    <text evidence="1 17">P5CS plays a key role in proline biosynthesis, leading to osmoregulation in plants.</text>
</comment>
<dbReference type="InterPro" id="IPR016163">
    <property type="entry name" value="Ald_DH_C"/>
</dbReference>
<evidence type="ECO:0000256" key="8">
    <source>
        <dbReference type="ARBA" id="ARBA00022679"/>
    </source>
</evidence>
<evidence type="ECO:0000313" key="20">
    <source>
        <dbReference type="Proteomes" id="UP000626092"/>
    </source>
</evidence>
<dbReference type="InterPro" id="IPR001057">
    <property type="entry name" value="Glu/AcGlu_kinase"/>
</dbReference>
<evidence type="ECO:0000256" key="16">
    <source>
        <dbReference type="ARBA" id="ARBA00049141"/>
    </source>
</evidence>
<keyword evidence="13 17" id="KW-0560">Oxidoreductase</keyword>
<name>A0A834GHD6_RHOSS</name>
<comment type="pathway">
    <text evidence="2 17">Amino-acid biosynthesis; L-proline biosynthesis; L-glutamate 5-semialdehyde from L-glutamate: step 2/2.</text>
</comment>
<dbReference type="NCBIfam" id="TIGR01092">
    <property type="entry name" value="P5CS"/>
    <property type="match status" value="1"/>
</dbReference>
<dbReference type="CDD" id="cd07079">
    <property type="entry name" value="ALDH_F18-19_ProA-GPR"/>
    <property type="match status" value="1"/>
</dbReference>
<keyword evidence="11 17" id="KW-0067">ATP-binding</keyword>
<evidence type="ECO:0000259" key="18">
    <source>
        <dbReference type="Pfam" id="PF00696"/>
    </source>
</evidence>
<evidence type="ECO:0000256" key="9">
    <source>
        <dbReference type="ARBA" id="ARBA00022741"/>
    </source>
</evidence>
<evidence type="ECO:0000256" key="4">
    <source>
        <dbReference type="ARBA" id="ARBA00006300"/>
    </source>
</evidence>
<evidence type="ECO:0000256" key="7">
    <source>
        <dbReference type="ARBA" id="ARBA00022650"/>
    </source>
</evidence>
<keyword evidence="7 17" id="KW-0641">Proline biosynthesis</keyword>
<comment type="caution">
    <text evidence="19">The sequence shown here is derived from an EMBL/GenBank/DDBJ whole genome shotgun (WGS) entry which is preliminary data.</text>
</comment>
<evidence type="ECO:0000256" key="12">
    <source>
        <dbReference type="ARBA" id="ARBA00022857"/>
    </source>
</evidence>
<feature type="domain" description="Aspartate/glutamate/uridylate kinase" evidence="18">
    <location>
        <begin position="15"/>
        <end position="260"/>
    </location>
</feature>
<dbReference type="UniPathway" id="UPA00098">
    <property type="reaction ID" value="UER00359"/>
</dbReference>
<evidence type="ECO:0000313" key="19">
    <source>
        <dbReference type="EMBL" id="KAF7131961.1"/>
    </source>
</evidence>